<feature type="signal peptide" evidence="1">
    <location>
        <begin position="1"/>
        <end position="27"/>
    </location>
</feature>
<sequence>MRIPHSFLAAAALLAGGWALPHAPAAAQQARKGTILISQAWSRATAPRAQVGAGFLTIRNTDARPDRLLSASSPRAAKVEIHTMSMDGGVMRMRPLPDGLEIPARSVATLAPGGNHLMLIGLKAPLKQGDLVPATLRFARAGTIQVQLAVAAPGAPAPSGSGGHQ</sequence>
<dbReference type="PANTHER" id="PTHR36302">
    <property type="entry name" value="BLR7088 PROTEIN"/>
    <property type="match status" value="1"/>
</dbReference>
<gene>
    <name evidence="2" type="ORF">RZN05_07745</name>
</gene>
<dbReference type="EMBL" id="JAWJEJ010000001">
    <property type="protein sequence ID" value="MDV3456871.1"/>
    <property type="molecule type" value="Genomic_DNA"/>
</dbReference>
<comment type="caution">
    <text evidence="2">The sequence shown here is derived from an EMBL/GenBank/DDBJ whole genome shotgun (WGS) entry which is preliminary data.</text>
</comment>
<feature type="chain" id="PRO_5045253624" evidence="1">
    <location>
        <begin position="28"/>
        <end position="165"/>
    </location>
</feature>
<dbReference type="Proteomes" id="UP001273531">
    <property type="component" value="Unassembled WGS sequence"/>
</dbReference>
<evidence type="ECO:0000313" key="2">
    <source>
        <dbReference type="EMBL" id="MDV3456871.1"/>
    </source>
</evidence>
<dbReference type="InterPro" id="IPR058248">
    <property type="entry name" value="Lxx211020-like"/>
</dbReference>
<dbReference type="RefSeq" id="WP_317226038.1">
    <property type="nucleotide sequence ID" value="NZ_JAWJEJ010000001.1"/>
</dbReference>
<dbReference type="InterPro" id="IPR007410">
    <property type="entry name" value="LpqE-like"/>
</dbReference>
<dbReference type="InterPro" id="IPR036182">
    <property type="entry name" value="PCuAC_sf"/>
</dbReference>
<organism evidence="2 3">
    <name type="scientific">Sphingomonas agrestis</name>
    <dbReference type="NCBI Taxonomy" id="3080540"/>
    <lineage>
        <taxon>Bacteria</taxon>
        <taxon>Pseudomonadati</taxon>
        <taxon>Pseudomonadota</taxon>
        <taxon>Alphaproteobacteria</taxon>
        <taxon>Sphingomonadales</taxon>
        <taxon>Sphingomonadaceae</taxon>
        <taxon>Sphingomonas</taxon>
    </lineage>
</organism>
<name>A0ABU3Y654_9SPHN</name>
<dbReference type="Pfam" id="PF04314">
    <property type="entry name" value="PCuAC"/>
    <property type="match status" value="1"/>
</dbReference>
<reference evidence="2 3" key="1">
    <citation type="submission" date="2023-10" db="EMBL/GenBank/DDBJ databases">
        <title>Sphingomonas sp. HF-S4 16S ribosomal RNA gene Genome sequencing and assembly.</title>
        <authorList>
            <person name="Lee H."/>
        </authorList>
    </citation>
    <scope>NUCLEOTIDE SEQUENCE [LARGE SCALE GENOMIC DNA]</scope>
    <source>
        <strain evidence="2 3">HF-S4</strain>
    </source>
</reference>
<dbReference type="PANTHER" id="PTHR36302:SF1">
    <property type="entry name" value="COPPER CHAPERONE PCU(A)C"/>
    <property type="match status" value="1"/>
</dbReference>
<evidence type="ECO:0000256" key="1">
    <source>
        <dbReference type="SAM" id="SignalP"/>
    </source>
</evidence>
<evidence type="ECO:0000313" key="3">
    <source>
        <dbReference type="Proteomes" id="UP001273531"/>
    </source>
</evidence>
<proteinExistence type="predicted"/>
<keyword evidence="3" id="KW-1185">Reference proteome</keyword>
<accession>A0ABU3Y654</accession>
<keyword evidence="1" id="KW-0732">Signal</keyword>
<dbReference type="SUPFAM" id="SSF110087">
    <property type="entry name" value="DR1885-like metal-binding protein"/>
    <property type="match status" value="1"/>
</dbReference>
<protein>
    <submittedName>
        <fullName evidence="2">Copper chaperone PCu(A)C</fullName>
    </submittedName>
</protein>
<dbReference type="Gene3D" id="2.60.40.1890">
    <property type="entry name" value="PCu(A)C copper chaperone"/>
    <property type="match status" value="1"/>
</dbReference>